<dbReference type="InterPro" id="IPR000795">
    <property type="entry name" value="T_Tr_GTP-bd_dom"/>
</dbReference>
<evidence type="ECO:0000256" key="8">
    <source>
        <dbReference type="ARBA" id="ARBA00031615"/>
    </source>
</evidence>
<evidence type="ECO:0000256" key="6">
    <source>
        <dbReference type="ARBA" id="ARBA00023134"/>
    </source>
</evidence>
<keyword evidence="3" id="KW-0963">Cytoplasm</keyword>
<dbReference type="SUPFAM" id="SSF52540">
    <property type="entry name" value="P-loop containing nucleoside triphosphate hydrolases"/>
    <property type="match status" value="1"/>
</dbReference>
<comment type="function">
    <text evidence="7">Translation factor necessary for the incorporation of selenocysteine into proteins. It probably replaces EF-Tu for the insertion of selenocysteine directed by the UGA codon. SelB binds GTP and GDP.</text>
</comment>
<dbReference type="GO" id="GO:0003924">
    <property type="term" value="F:GTPase activity"/>
    <property type="evidence" value="ECO:0007669"/>
    <property type="project" value="InterPro"/>
</dbReference>
<dbReference type="PANTHER" id="PTHR43721">
    <property type="entry name" value="ELONGATION FACTOR TU-RELATED"/>
    <property type="match status" value="1"/>
</dbReference>
<dbReference type="SUPFAM" id="SSF46785">
    <property type="entry name" value="Winged helix' DNA-binding domain"/>
    <property type="match status" value="2"/>
</dbReference>
<keyword evidence="4" id="KW-0547">Nucleotide-binding</keyword>
<dbReference type="CDD" id="cd03696">
    <property type="entry name" value="SelB_II"/>
    <property type="match status" value="1"/>
</dbReference>
<dbReference type="InterPro" id="IPR036390">
    <property type="entry name" value="WH_DNA-bd_sf"/>
</dbReference>
<dbReference type="GO" id="GO:0005525">
    <property type="term" value="F:GTP binding"/>
    <property type="evidence" value="ECO:0007669"/>
    <property type="project" value="UniProtKB-KW"/>
</dbReference>
<dbReference type="InterPro" id="IPR005225">
    <property type="entry name" value="Small_GTP-bd"/>
</dbReference>
<dbReference type="PROSITE" id="PS51722">
    <property type="entry name" value="G_TR_2"/>
    <property type="match status" value="1"/>
</dbReference>
<dbReference type="PROSITE" id="PS00301">
    <property type="entry name" value="G_TR_1"/>
    <property type="match status" value="1"/>
</dbReference>
<dbReference type="Proteomes" id="UP000184447">
    <property type="component" value="Unassembled WGS sequence"/>
</dbReference>
<keyword evidence="11" id="KW-0251">Elongation factor</keyword>
<keyword evidence="5" id="KW-0648">Protein biosynthesis</keyword>
<dbReference type="PANTHER" id="PTHR43721:SF22">
    <property type="entry name" value="ELONGATION FACTOR TU, MITOCHONDRIAL"/>
    <property type="match status" value="1"/>
</dbReference>
<name>A0A1M5TSY1_9CLOT</name>
<dbReference type="InterPro" id="IPR009001">
    <property type="entry name" value="Transl_elong_EF1A/Init_IF2_C"/>
</dbReference>
<dbReference type="OrthoDB" id="9804504at2"/>
<evidence type="ECO:0000256" key="7">
    <source>
        <dbReference type="ARBA" id="ARBA00025526"/>
    </source>
</evidence>
<proteinExistence type="predicted"/>
<keyword evidence="9" id="KW-0175">Coiled coil</keyword>
<dbReference type="CDD" id="cd04171">
    <property type="entry name" value="SelB"/>
    <property type="match status" value="1"/>
</dbReference>
<dbReference type="SUPFAM" id="SSF50447">
    <property type="entry name" value="Translation proteins"/>
    <property type="match status" value="1"/>
</dbReference>
<dbReference type="InterPro" id="IPR004535">
    <property type="entry name" value="Transl_elong_SelB"/>
</dbReference>
<dbReference type="FunFam" id="3.40.50.300:FF:001064">
    <property type="entry name" value="Selenocysteine-specific translation elongation factor"/>
    <property type="match status" value="1"/>
</dbReference>
<evidence type="ECO:0000313" key="12">
    <source>
        <dbReference type="Proteomes" id="UP000184447"/>
    </source>
</evidence>
<dbReference type="Gene3D" id="3.40.50.300">
    <property type="entry name" value="P-loop containing nucleotide triphosphate hydrolases"/>
    <property type="match status" value="1"/>
</dbReference>
<dbReference type="Pfam" id="PF09107">
    <property type="entry name" value="WHD_3rd_SelB"/>
    <property type="match status" value="1"/>
</dbReference>
<dbReference type="InterPro" id="IPR031157">
    <property type="entry name" value="G_TR_CS"/>
</dbReference>
<protein>
    <recommendedName>
        <fullName evidence="2">Selenocysteine-specific elongation factor</fullName>
    </recommendedName>
    <alternativeName>
        <fullName evidence="8">SelB translation factor</fullName>
    </alternativeName>
</protein>
<dbReference type="GO" id="GO:0005829">
    <property type="term" value="C:cytosol"/>
    <property type="evidence" value="ECO:0007669"/>
    <property type="project" value="TreeGrafter"/>
</dbReference>
<dbReference type="EMBL" id="FQXM01000006">
    <property type="protein sequence ID" value="SHH53523.1"/>
    <property type="molecule type" value="Genomic_DNA"/>
</dbReference>
<feature type="coiled-coil region" evidence="9">
    <location>
        <begin position="402"/>
        <end position="429"/>
    </location>
</feature>
<dbReference type="NCBIfam" id="TIGR00475">
    <property type="entry name" value="selB"/>
    <property type="match status" value="1"/>
</dbReference>
<dbReference type="STRING" id="1121316.SAMN02745207_01461"/>
<comment type="subcellular location">
    <subcellularLocation>
        <location evidence="1">Cytoplasm</location>
    </subcellularLocation>
</comment>
<dbReference type="CDD" id="cd15491">
    <property type="entry name" value="selB_III"/>
    <property type="match status" value="1"/>
</dbReference>
<dbReference type="Gene3D" id="2.40.30.10">
    <property type="entry name" value="Translation factors"/>
    <property type="match status" value="2"/>
</dbReference>
<reference evidence="11 12" key="1">
    <citation type="submission" date="2016-11" db="EMBL/GenBank/DDBJ databases">
        <authorList>
            <person name="Jaros S."/>
            <person name="Januszkiewicz K."/>
            <person name="Wedrychowicz H."/>
        </authorList>
    </citation>
    <scope>NUCLEOTIDE SEQUENCE [LARGE SCALE GENOMIC DNA]</scope>
    <source>
        <strain evidence="11 12">DSM 8605</strain>
    </source>
</reference>
<evidence type="ECO:0000313" key="11">
    <source>
        <dbReference type="EMBL" id="SHH53523.1"/>
    </source>
</evidence>
<accession>A0A1M5TSY1</accession>
<dbReference type="InterPro" id="IPR015191">
    <property type="entry name" value="SelB_WHD4"/>
</dbReference>
<dbReference type="RefSeq" id="WP_073337766.1">
    <property type="nucleotide sequence ID" value="NZ_FQXM01000006.1"/>
</dbReference>
<dbReference type="GO" id="GO:0003746">
    <property type="term" value="F:translation elongation factor activity"/>
    <property type="evidence" value="ECO:0007669"/>
    <property type="project" value="UniProtKB-KW"/>
</dbReference>
<evidence type="ECO:0000256" key="5">
    <source>
        <dbReference type="ARBA" id="ARBA00022917"/>
    </source>
</evidence>
<sequence length="635" mass="72227">MKHIIIGTAGHIDHGKTQLIKALTGRETDTLAEEKKRGISINLGFTYFDLPSGKRAGIIDVPGHEKFIKNMLAGAMGIDIVALVVAADEGIMPQTKEHLEILQLLGVKKGIIVITKKDLVDDEWLTMIENDVKEATKDTFLKNAPIIPVSSKNKEGLDNLINFLDKIVDETKEKDKYGHFRLPIDRIFSVSGFGTVVTGTVLSGTIKINDELMIYPSGIKTKVRGIQIHGETAEKAEAAQRCAINLMNVKKEDIQRGDIVSIPNVMEPSYIMDSKLMYLKSVKTALKNRQRVRFYSGSSEIIGRIVLLEKEELKPGESAFVQIKLEKMAALQMGDKFIIRNYSPMYTIGGGTIIDPKAEKAKRFNKTYIDNLKTKGEGSVEEIIGHIIEELSPNFPSKDEITKKIGRNIENIEEVLIELENKARIYKLEQSGKSNYIHVRYFRGLEDDINKILKDYHRKYPLEEGISKEEFKTKIFSKSLKSKLYNEVLQLLVNNEMLEVKGNYISKIGFEITFNEKQIRIKNELLSKIKEGKFSPPKFKAITEGKEDDLEYKKVFELLIKTGELIKISQDIIFSKENYELAKDKIINFIKEHGQITLSHAKEELNTSRQYSMAFLEHLDEVKVTKRDENIRKLI</sequence>
<dbReference type="AlphaFoldDB" id="A0A1M5TSY1"/>
<dbReference type="InterPro" id="IPR009000">
    <property type="entry name" value="Transl_B-barrel_sf"/>
</dbReference>
<dbReference type="NCBIfam" id="TIGR00231">
    <property type="entry name" value="small_GTP"/>
    <property type="match status" value="1"/>
</dbReference>
<evidence type="ECO:0000259" key="10">
    <source>
        <dbReference type="PROSITE" id="PS51722"/>
    </source>
</evidence>
<dbReference type="Pfam" id="PF00009">
    <property type="entry name" value="GTP_EFTU"/>
    <property type="match status" value="1"/>
</dbReference>
<keyword evidence="6" id="KW-0342">GTP-binding</keyword>
<dbReference type="Pfam" id="PF25461">
    <property type="entry name" value="Beta-barrel_SelB"/>
    <property type="match status" value="1"/>
</dbReference>
<gene>
    <name evidence="11" type="ORF">SAMN02745207_01461</name>
</gene>
<dbReference type="InterPro" id="IPR015190">
    <property type="entry name" value="Elong_fac_SelB-wing-hlx_typ-2"/>
</dbReference>
<evidence type="ECO:0000256" key="1">
    <source>
        <dbReference type="ARBA" id="ARBA00004496"/>
    </source>
</evidence>
<dbReference type="InterPro" id="IPR057335">
    <property type="entry name" value="Beta-barrel_SelB"/>
</dbReference>
<dbReference type="InterPro" id="IPR050055">
    <property type="entry name" value="EF-Tu_GTPase"/>
</dbReference>
<dbReference type="SUPFAM" id="SSF50465">
    <property type="entry name" value="EF-Tu/eEF-1alpha/eIF2-gamma C-terminal domain"/>
    <property type="match status" value="1"/>
</dbReference>
<feature type="domain" description="Tr-type G" evidence="10">
    <location>
        <begin position="1"/>
        <end position="172"/>
    </location>
</feature>
<evidence type="ECO:0000256" key="4">
    <source>
        <dbReference type="ARBA" id="ARBA00022741"/>
    </source>
</evidence>
<dbReference type="Gene3D" id="1.10.10.2770">
    <property type="match status" value="1"/>
</dbReference>
<dbReference type="Pfam" id="PF09106">
    <property type="entry name" value="WHD_2nd_SelB"/>
    <property type="match status" value="1"/>
</dbReference>
<evidence type="ECO:0000256" key="9">
    <source>
        <dbReference type="SAM" id="Coils"/>
    </source>
</evidence>
<keyword evidence="12" id="KW-1185">Reference proteome</keyword>
<dbReference type="InterPro" id="IPR036388">
    <property type="entry name" value="WH-like_DNA-bd_sf"/>
</dbReference>
<dbReference type="Gene3D" id="1.10.10.10">
    <property type="entry name" value="Winged helix-like DNA-binding domain superfamily/Winged helix DNA-binding domain"/>
    <property type="match status" value="1"/>
</dbReference>
<dbReference type="InterPro" id="IPR027417">
    <property type="entry name" value="P-loop_NTPase"/>
</dbReference>
<dbReference type="GO" id="GO:0001514">
    <property type="term" value="P:selenocysteine incorporation"/>
    <property type="evidence" value="ECO:0007669"/>
    <property type="project" value="InterPro"/>
</dbReference>
<dbReference type="GO" id="GO:0003723">
    <property type="term" value="F:RNA binding"/>
    <property type="evidence" value="ECO:0007669"/>
    <property type="project" value="InterPro"/>
</dbReference>
<organism evidence="11 12">
    <name type="scientific">Clostridium grantii DSM 8605</name>
    <dbReference type="NCBI Taxonomy" id="1121316"/>
    <lineage>
        <taxon>Bacteria</taxon>
        <taxon>Bacillati</taxon>
        <taxon>Bacillota</taxon>
        <taxon>Clostridia</taxon>
        <taxon>Eubacteriales</taxon>
        <taxon>Clostridiaceae</taxon>
        <taxon>Clostridium</taxon>
    </lineage>
</organism>
<dbReference type="Pfam" id="PF03144">
    <property type="entry name" value="GTP_EFTU_D2"/>
    <property type="match status" value="1"/>
</dbReference>
<evidence type="ECO:0000256" key="2">
    <source>
        <dbReference type="ARBA" id="ARBA00015953"/>
    </source>
</evidence>
<dbReference type="InterPro" id="IPR004161">
    <property type="entry name" value="EFTu-like_2"/>
</dbReference>
<evidence type="ECO:0000256" key="3">
    <source>
        <dbReference type="ARBA" id="ARBA00022490"/>
    </source>
</evidence>